<feature type="compositionally biased region" description="Polar residues" evidence="1">
    <location>
        <begin position="71"/>
        <end position="80"/>
    </location>
</feature>
<feature type="compositionally biased region" description="Polar residues" evidence="1">
    <location>
        <begin position="168"/>
        <end position="177"/>
    </location>
</feature>
<dbReference type="eggNOG" id="ENOG502RS6A">
    <property type="taxonomic scope" value="Eukaryota"/>
</dbReference>
<evidence type="ECO:0000313" key="2">
    <source>
        <dbReference type="EMBL" id="EKD19225.1"/>
    </source>
</evidence>
<feature type="compositionally biased region" description="Basic and acidic residues" evidence="1">
    <location>
        <begin position="210"/>
        <end position="220"/>
    </location>
</feature>
<evidence type="ECO:0000313" key="3">
    <source>
        <dbReference type="Proteomes" id="UP000006753"/>
    </source>
</evidence>
<feature type="region of interest" description="Disordered" evidence="1">
    <location>
        <begin position="344"/>
        <end position="414"/>
    </location>
</feature>
<gene>
    <name evidence="2" type="ORF">MBM_02462</name>
</gene>
<feature type="compositionally biased region" description="Polar residues" evidence="1">
    <location>
        <begin position="489"/>
        <end position="498"/>
    </location>
</feature>
<protein>
    <submittedName>
        <fullName evidence="2">Uncharacterized protein</fullName>
    </submittedName>
</protein>
<dbReference type="EMBL" id="JH921431">
    <property type="protein sequence ID" value="EKD19225.1"/>
    <property type="molecule type" value="Genomic_DNA"/>
</dbReference>
<reference evidence="2 3" key="1">
    <citation type="journal article" date="2012" name="BMC Genomics">
        <title>Sequencing the genome of Marssonina brunnea reveals fungus-poplar co-evolution.</title>
        <authorList>
            <person name="Zhu S."/>
            <person name="Cao Y.-Z."/>
            <person name="Jiang C."/>
            <person name="Tan B.-Y."/>
            <person name="Wang Z."/>
            <person name="Feng S."/>
            <person name="Zhang L."/>
            <person name="Su X.-H."/>
            <person name="Brejova B."/>
            <person name="Vinar T."/>
            <person name="Xu M."/>
            <person name="Wang M.-X."/>
            <person name="Zhang S.-G."/>
            <person name="Huang M.-R."/>
            <person name="Wu R."/>
            <person name="Zhou Y."/>
        </authorList>
    </citation>
    <scope>NUCLEOTIDE SEQUENCE [LARGE SCALE GENOMIC DNA]</scope>
    <source>
        <strain evidence="2 3">MB_m1</strain>
    </source>
</reference>
<feature type="compositionally biased region" description="Basic and acidic residues" evidence="1">
    <location>
        <begin position="11"/>
        <end position="26"/>
    </location>
</feature>
<dbReference type="Proteomes" id="UP000006753">
    <property type="component" value="Unassembled WGS sequence"/>
</dbReference>
<dbReference type="OMA" id="DYRSYSM"/>
<feature type="compositionally biased region" description="Basic and acidic residues" evidence="1">
    <location>
        <begin position="344"/>
        <end position="367"/>
    </location>
</feature>
<feature type="region of interest" description="Disordered" evidence="1">
    <location>
        <begin position="1"/>
        <end position="104"/>
    </location>
</feature>
<feature type="compositionally biased region" description="Low complexity" evidence="1">
    <location>
        <begin position="223"/>
        <end position="232"/>
    </location>
</feature>
<keyword evidence="3" id="KW-1185">Reference proteome</keyword>
<feature type="compositionally biased region" description="Polar residues" evidence="1">
    <location>
        <begin position="506"/>
        <end position="519"/>
    </location>
</feature>
<feature type="region of interest" description="Disordered" evidence="1">
    <location>
        <begin position="476"/>
        <end position="660"/>
    </location>
</feature>
<dbReference type="OrthoDB" id="4156126at2759"/>
<feature type="compositionally biased region" description="Low complexity" evidence="1">
    <location>
        <begin position="548"/>
        <end position="566"/>
    </location>
</feature>
<dbReference type="HOGENOM" id="CLU_008346_0_0_1"/>
<proteinExistence type="predicted"/>
<accession>K1WNI9</accession>
<feature type="compositionally biased region" description="Low complexity" evidence="1">
    <location>
        <begin position="981"/>
        <end position="1004"/>
    </location>
</feature>
<dbReference type="KEGG" id="mbe:MBM_02462"/>
<feature type="compositionally biased region" description="Polar residues" evidence="1">
    <location>
        <begin position="28"/>
        <end position="42"/>
    </location>
</feature>
<dbReference type="AlphaFoldDB" id="K1WNI9"/>
<feature type="compositionally biased region" description="Polar residues" evidence="1">
    <location>
        <begin position="374"/>
        <end position="386"/>
    </location>
</feature>
<name>K1WNI9_MARBU</name>
<dbReference type="InParanoid" id="K1WNI9"/>
<organism evidence="2 3">
    <name type="scientific">Marssonina brunnea f. sp. multigermtubi (strain MB_m1)</name>
    <name type="common">Marssonina leaf spot fungus</name>
    <dbReference type="NCBI Taxonomy" id="1072389"/>
    <lineage>
        <taxon>Eukaryota</taxon>
        <taxon>Fungi</taxon>
        <taxon>Dikarya</taxon>
        <taxon>Ascomycota</taxon>
        <taxon>Pezizomycotina</taxon>
        <taxon>Leotiomycetes</taxon>
        <taxon>Helotiales</taxon>
        <taxon>Drepanopezizaceae</taxon>
        <taxon>Drepanopeziza</taxon>
    </lineage>
</organism>
<sequence length="1132" mass="123745">MDAVQPAVRRTSHDQPHGEGMEREALRSGTSPQRPSENQCSASLPRGFEGMLKTTTETGDIGMFSIKPSRVPQNLGTPRRSSAGYKESGLQRPRHDFEPYGVPVVDDRRRLPSYARDAASEVISMYETASQKTGSRVFDEPDYRSYSMTQTSYSSYTLSNHRSYASLRSQADGSNPVQRPRSPFAYPTRLKRPGFRPSSPALTDGGFVDYSRRAEIERIPKGSGHSTSSPSSLYAQRRRPNHPMLRHDANRSTPSLLSQPSPHRRSSSPLAPQPNGYPSHDWSRRGGPASVNTSPARSTFSLASTVNLYSTLQPPSTTTTPGKVPSSPLYYDYTEDFEVEVHTEAEAREPPPLFRIDKTIPEDRPMSSERLPTESPSPQDTDSNRFTAADVISQKSSARRSSDGVPKRKPTPCNVREHASAAGALPVDVETISPPLHTEDSQFGKDLSLSGLGYGAQQLGNHVDEVFGIFPESAFEITDPNKGERDVAAQSQIDQTPDNGHGRNVDAQSARISYSTIINIPSFPPPSEDQGRAEASFSPLTETKDFVSSSSLIESLQSPAQLPQSSTRQDYGTTETISSEILDTDINARNPATSSTVEALSTQPNGRSGLGGQIKNTDAQDTPPSMSSLSRTPMLSPALPGESRFREKSIDCGTVPPKNIHRRRAEDGRAIPQIRPLKRSQNYSGDQTLELSSLTDDVPNFSHQIPKKTVARSESPMLAPKPISPARQLKLKNSVPQLMKALPPLPPEPSSWPKFLPDVPSSEENELPDKFPPLQPEADRAVIQKSPGIHAKAFLVNYESELKKGLTAVERVPAQRPPEEKTVPLGTPDYALPLPRLKLKIKSLSQRSVSPPDSRPWNIAENYTWSTQNPIVRLPQIAQDPQSPSSKTPKFRLKVIRASNSSQGTVRVNRDSVDSRPLVGTQLRSPKDLFTPSSGIDHIFRQVSRHLHSRKASSSSSHASRNEEATLPRIPISNPTSNSGPAYAESSQASAASADPDPLSPAEARSVFSDDSSHAPSNHSLHLRGRLSNLRARIAAPYAMRAGTQSYDDITWKDRNGPEVPVPVATRSIPNLHDSRKSADHVGPVRRLVERAHRQRLRAKVHGWLKGAKSAIAARVKLRSTTARGGSDAGTG</sequence>
<feature type="compositionally biased region" description="Polar residues" evidence="1">
    <location>
        <begin position="590"/>
        <end position="606"/>
    </location>
</feature>
<evidence type="ECO:0000256" key="1">
    <source>
        <dbReference type="SAM" id="MobiDB-lite"/>
    </source>
</evidence>
<feature type="compositionally biased region" description="Polar residues" evidence="1">
    <location>
        <begin position="567"/>
        <end position="581"/>
    </location>
</feature>
<feature type="compositionally biased region" description="Polar residues" evidence="1">
    <location>
        <begin position="614"/>
        <end position="633"/>
    </location>
</feature>
<feature type="region of interest" description="Disordered" evidence="1">
    <location>
        <begin position="168"/>
        <end position="296"/>
    </location>
</feature>
<feature type="region of interest" description="Disordered" evidence="1">
    <location>
        <begin position="901"/>
        <end position="1021"/>
    </location>
</feature>